<evidence type="ECO:0000313" key="1">
    <source>
        <dbReference type="EMBL" id="SHJ37170.1"/>
    </source>
</evidence>
<sequence>MEFTPKLKEEIIDKHLSPLKEAVEIVKQDLI</sequence>
<evidence type="ECO:0000313" key="2">
    <source>
        <dbReference type="Proteomes" id="UP000184192"/>
    </source>
</evidence>
<dbReference type="EMBL" id="FQZN01000024">
    <property type="protein sequence ID" value="SHJ37170.1"/>
    <property type="molecule type" value="Genomic_DNA"/>
</dbReference>
<accession>A0A1M6IRN5</accession>
<dbReference type="AlphaFoldDB" id="A0A1M6IRN5"/>
<keyword evidence="2" id="KW-1185">Reference proteome</keyword>
<proteinExistence type="predicted"/>
<gene>
    <name evidence="1" type="ORF">SAMN05444350_12489</name>
</gene>
<dbReference type="Proteomes" id="UP000184192">
    <property type="component" value="Unassembled WGS sequence"/>
</dbReference>
<reference evidence="2" key="1">
    <citation type="submission" date="2016-11" db="EMBL/GenBank/DDBJ databases">
        <authorList>
            <person name="Varghese N."/>
            <person name="Submissions S."/>
        </authorList>
    </citation>
    <scope>NUCLEOTIDE SEQUENCE [LARGE SCALE GENOMIC DNA]</scope>
    <source>
        <strain evidence="2">DSM 26884</strain>
    </source>
</reference>
<name>A0A1M6IRN5_9BACE</name>
<protein>
    <submittedName>
        <fullName evidence="1">Uncharacterized protein</fullName>
    </submittedName>
</protein>
<organism evidence="1 2">
    <name type="scientific">Bacteroides stercorirosoris</name>
    <dbReference type="NCBI Taxonomy" id="871324"/>
    <lineage>
        <taxon>Bacteria</taxon>
        <taxon>Pseudomonadati</taxon>
        <taxon>Bacteroidota</taxon>
        <taxon>Bacteroidia</taxon>
        <taxon>Bacteroidales</taxon>
        <taxon>Bacteroidaceae</taxon>
        <taxon>Bacteroides</taxon>
    </lineage>
</organism>